<proteinExistence type="inferred from homology"/>
<dbReference type="PROSITE" id="PS51187">
    <property type="entry name" value="AUTOINDUCER_SYNTH_2"/>
    <property type="match status" value="1"/>
</dbReference>
<keyword evidence="8" id="KW-1185">Reference proteome</keyword>
<comment type="similarity">
    <text evidence="5 6">Belongs to the autoinducer synthase family.</text>
</comment>
<evidence type="ECO:0000313" key="7">
    <source>
        <dbReference type="EMBL" id="MBP0483978.1"/>
    </source>
</evidence>
<dbReference type="PRINTS" id="PR01549">
    <property type="entry name" value="AUTOINDCRSYN"/>
</dbReference>
<evidence type="ECO:0000256" key="5">
    <source>
        <dbReference type="PROSITE-ProRule" id="PRU00533"/>
    </source>
</evidence>
<dbReference type="InterPro" id="IPR016181">
    <property type="entry name" value="Acyl_CoA_acyltransferase"/>
</dbReference>
<keyword evidence="3 6" id="KW-0949">S-adenosyl-L-methionine</keyword>
<evidence type="ECO:0000256" key="4">
    <source>
        <dbReference type="ARBA" id="ARBA00022929"/>
    </source>
</evidence>
<dbReference type="GO" id="GO:0061579">
    <property type="term" value="F:N-acyl homoserine lactone synthase activity"/>
    <property type="evidence" value="ECO:0007669"/>
    <property type="project" value="UniProtKB-UniRule"/>
</dbReference>
<dbReference type="EC" id="2.3.1.184" evidence="6"/>
<accession>A0A940S1B7</accession>
<dbReference type="GO" id="GO:0007165">
    <property type="term" value="P:signal transduction"/>
    <property type="evidence" value="ECO:0007669"/>
    <property type="project" value="TreeGrafter"/>
</dbReference>
<dbReference type="Proteomes" id="UP000675940">
    <property type="component" value="Unassembled WGS sequence"/>
</dbReference>
<comment type="caution">
    <text evidence="7">The sequence shown here is derived from an EMBL/GenBank/DDBJ whole genome shotgun (WGS) entry which is preliminary data.</text>
</comment>
<keyword evidence="1 5" id="KW-0673">Quorum sensing</keyword>
<reference evidence="7" key="1">
    <citation type="submission" date="2021-03" db="EMBL/GenBank/DDBJ databases">
        <title>Sagittula salina sp. nov. strain M10.9X isolated from the marine waste.</title>
        <authorList>
            <person name="Satari L."/>
            <person name="Molina-Menor E."/>
            <person name="Vidal-Verdu A."/>
            <person name="Pascual J."/>
            <person name="Pereto J."/>
            <person name="Porcar M."/>
        </authorList>
    </citation>
    <scope>NUCLEOTIDE SEQUENCE</scope>
    <source>
        <strain evidence="7">M10.9X</strain>
    </source>
</reference>
<dbReference type="PANTHER" id="PTHR39322">
    <property type="entry name" value="ACYL-HOMOSERINE-LACTONE SYNTHASE"/>
    <property type="match status" value="1"/>
</dbReference>
<dbReference type="Gene3D" id="3.40.630.30">
    <property type="match status" value="1"/>
</dbReference>
<organism evidence="7 8">
    <name type="scientific">Sagittula salina</name>
    <dbReference type="NCBI Taxonomy" id="2820268"/>
    <lineage>
        <taxon>Bacteria</taxon>
        <taxon>Pseudomonadati</taxon>
        <taxon>Pseudomonadota</taxon>
        <taxon>Alphaproteobacteria</taxon>
        <taxon>Rhodobacterales</taxon>
        <taxon>Roseobacteraceae</taxon>
        <taxon>Sagittula</taxon>
    </lineage>
</organism>
<keyword evidence="2 6" id="KW-0808">Transferase</keyword>
<evidence type="ECO:0000256" key="6">
    <source>
        <dbReference type="RuleBase" id="RU361135"/>
    </source>
</evidence>
<evidence type="ECO:0000313" key="8">
    <source>
        <dbReference type="Proteomes" id="UP000675940"/>
    </source>
</evidence>
<dbReference type="PANTHER" id="PTHR39322:SF1">
    <property type="entry name" value="ISOVALERYL-HOMOSERINE LACTONE SYNTHASE"/>
    <property type="match status" value="1"/>
</dbReference>
<comment type="catalytic activity">
    <reaction evidence="6">
        <text>a fatty acyl-[ACP] + S-adenosyl-L-methionine = an N-acyl-L-homoserine lactone + S-methyl-5'-thioadenosine + holo-[ACP] + H(+)</text>
        <dbReference type="Rhea" id="RHEA:10096"/>
        <dbReference type="Rhea" id="RHEA-COMP:9685"/>
        <dbReference type="Rhea" id="RHEA-COMP:14125"/>
        <dbReference type="ChEBI" id="CHEBI:15378"/>
        <dbReference type="ChEBI" id="CHEBI:17509"/>
        <dbReference type="ChEBI" id="CHEBI:55474"/>
        <dbReference type="ChEBI" id="CHEBI:59789"/>
        <dbReference type="ChEBI" id="CHEBI:64479"/>
        <dbReference type="ChEBI" id="CHEBI:138651"/>
        <dbReference type="EC" id="2.3.1.184"/>
    </reaction>
</comment>
<sequence length="205" mass="22849">MTGRSTPVVVIDLADPGLDHELYWQCLRLRRQVFISALGWNLYERQGVEYDEYDTPAAVHLAAIMDGEVLGCMRMLRTDNRQGGTTYMILDAHLGRIPNLPSGLLDEVIASAYAWEASRLALSPRVPAVGRNALLVDLIRAGMEYAAERGGHTLLGLMNPVFERVFRRAGLKVCRSGPILSQRDGRICVLRMSFSPNPDRHWCAA</sequence>
<dbReference type="SUPFAM" id="SSF55729">
    <property type="entry name" value="Acyl-CoA N-acyltransferases (Nat)"/>
    <property type="match status" value="1"/>
</dbReference>
<name>A0A940S1B7_9RHOB</name>
<dbReference type="GO" id="GO:0009372">
    <property type="term" value="P:quorum sensing"/>
    <property type="evidence" value="ECO:0007669"/>
    <property type="project" value="UniProtKB-UniRule"/>
</dbReference>
<dbReference type="Pfam" id="PF00765">
    <property type="entry name" value="Autoind_synth"/>
    <property type="match status" value="1"/>
</dbReference>
<dbReference type="AlphaFoldDB" id="A0A940S1B7"/>
<dbReference type="InterPro" id="IPR001690">
    <property type="entry name" value="Autoind_synthase"/>
</dbReference>
<dbReference type="EMBL" id="JAGISH010000009">
    <property type="protein sequence ID" value="MBP0483978.1"/>
    <property type="molecule type" value="Genomic_DNA"/>
</dbReference>
<gene>
    <name evidence="7" type="ORF">J5474_15970</name>
</gene>
<evidence type="ECO:0000256" key="2">
    <source>
        <dbReference type="ARBA" id="ARBA00022679"/>
    </source>
</evidence>
<keyword evidence="7" id="KW-0012">Acyltransferase</keyword>
<evidence type="ECO:0000256" key="3">
    <source>
        <dbReference type="ARBA" id="ARBA00022691"/>
    </source>
</evidence>
<dbReference type="RefSeq" id="WP_209361928.1">
    <property type="nucleotide sequence ID" value="NZ_JAGISH010000009.1"/>
</dbReference>
<keyword evidence="4 5" id="KW-0071">Autoinducer synthesis</keyword>
<evidence type="ECO:0000256" key="1">
    <source>
        <dbReference type="ARBA" id="ARBA00022654"/>
    </source>
</evidence>
<protein>
    <recommendedName>
        <fullName evidence="6">Acyl-homoserine-lactone synthase</fullName>
        <ecNumber evidence="6">2.3.1.184</ecNumber>
    </recommendedName>
    <alternativeName>
        <fullName evidence="6">Autoinducer synthesis protein</fullName>
    </alternativeName>
</protein>